<dbReference type="AlphaFoldDB" id="E4TVJ4"/>
<dbReference type="OrthoDB" id="9795405at2"/>
<dbReference type="InterPro" id="IPR036102">
    <property type="entry name" value="OsmC/Ohrsf"/>
</dbReference>
<evidence type="ECO:0000313" key="2">
    <source>
        <dbReference type="Proteomes" id="UP000008720"/>
    </source>
</evidence>
<reference evidence="1 2" key="1">
    <citation type="journal article" date="2011" name="Stand. Genomic Sci.">
        <title>Complete genome sequence of Marivirga tractuosa type strain (H-43).</title>
        <authorList>
            <person name="Pagani I."/>
            <person name="Chertkov O."/>
            <person name="Lapidus A."/>
            <person name="Lucas S."/>
            <person name="Del Rio T.G."/>
            <person name="Tice H."/>
            <person name="Copeland A."/>
            <person name="Cheng J.F."/>
            <person name="Nolan M."/>
            <person name="Saunders E."/>
            <person name="Pitluck S."/>
            <person name="Held B."/>
            <person name="Goodwin L."/>
            <person name="Liolios K."/>
            <person name="Ovchinikova G."/>
            <person name="Ivanova N."/>
            <person name="Mavromatis K."/>
            <person name="Pati A."/>
            <person name="Chen A."/>
            <person name="Palaniappan K."/>
            <person name="Land M."/>
            <person name="Hauser L."/>
            <person name="Jeffries C.D."/>
            <person name="Detter J.C."/>
            <person name="Han C."/>
            <person name="Tapia R."/>
            <person name="Ngatchou-Djao O.D."/>
            <person name="Rohde M."/>
            <person name="Goker M."/>
            <person name="Spring S."/>
            <person name="Sikorski J."/>
            <person name="Woyke T."/>
            <person name="Bristow J."/>
            <person name="Eisen J.A."/>
            <person name="Markowitz V."/>
            <person name="Hugenholtz P."/>
            <person name="Klenk H.P."/>
            <person name="Kyrpides N.C."/>
        </authorList>
    </citation>
    <scope>NUCLEOTIDE SEQUENCE [LARGE SCALE GENOMIC DNA]</scope>
    <source>
        <strain evidence="2">ATCC 23168 / DSM 4126 / NBRC 15989 / NCIMB 1408 / VKM B-1430 / H-43</strain>
    </source>
</reference>
<dbReference type="PANTHER" id="PTHR42830">
    <property type="entry name" value="OSMOTICALLY INDUCIBLE FAMILY PROTEIN"/>
    <property type="match status" value="1"/>
</dbReference>
<dbReference type="InterPro" id="IPR052707">
    <property type="entry name" value="OsmC_Ohr_Peroxiredoxin"/>
</dbReference>
<dbReference type="Proteomes" id="UP000008720">
    <property type="component" value="Chromosome"/>
</dbReference>
<dbReference type="HOGENOM" id="CLU_105860_1_0_10"/>
<dbReference type="SUPFAM" id="SSF82784">
    <property type="entry name" value="OsmC-like"/>
    <property type="match status" value="1"/>
</dbReference>
<dbReference type="STRING" id="643867.Ftrac_1112"/>
<dbReference type="RefSeq" id="WP_013453258.1">
    <property type="nucleotide sequence ID" value="NC_014759.1"/>
</dbReference>
<dbReference type="InterPro" id="IPR003718">
    <property type="entry name" value="OsmC/Ohr_fam"/>
</dbReference>
<organism evidence="1 2">
    <name type="scientific">Marivirga tractuosa (strain ATCC 23168 / DSM 4126 / NBRC 15989 / NCIMB 1408 / VKM B-1430 / H-43)</name>
    <name type="common">Microscilla tractuosa</name>
    <name type="synonym">Flexibacter tractuosus</name>
    <dbReference type="NCBI Taxonomy" id="643867"/>
    <lineage>
        <taxon>Bacteria</taxon>
        <taxon>Pseudomonadati</taxon>
        <taxon>Bacteroidota</taxon>
        <taxon>Cytophagia</taxon>
        <taxon>Cytophagales</taxon>
        <taxon>Marivirgaceae</taxon>
        <taxon>Marivirga</taxon>
    </lineage>
</organism>
<name>E4TVJ4_MARTH</name>
<protein>
    <submittedName>
        <fullName evidence="1">OsmC family protein</fullName>
    </submittedName>
</protein>
<dbReference type="PANTHER" id="PTHR42830:SF2">
    <property type="entry name" value="OSMC_OHR FAMILY PROTEIN"/>
    <property type="match status" value="1"/>
</dbReference>
<gene>
    <name evidence="1" type="ordered locus">Ftrac_1112</name>
</gene>
<sequence length="156" mass="17542">MKDHHYQSLLKWTGNTGKGTKSYTSYERSYDIIIENKPTLKGSADPGFRGDASLHNPEDVFLASISSCHMLWYLHLCAVNKITVIDYQDKASATMQEDSQGKGHFTGAILHPEVIILEKDKIELAESLHQKANEYCFIANSCNFPIQHDPTIKLAD</sequence>
<keyword evidence="2" id="KW-1185">Reference proteome</keyword>
<evidence type="ECO:0000313" key="1">
    <source>
        <dbReference type="EMBL" id="ADR21107.1"/>
    </source>
</evidence>
<dbReference type="EMBL" id="CP002349">
    <property type="protein sequence ID" value="ADR21107.1"/>
    <property type="molecule type" value="Genomic_DNA"/>
</dbReference>
<dbReference type="InterPro" id="IPR015946">
    <property type="entry name" value="KH_dom-like_a/b"/>
</dbReference>
<dbReference type="Pfam" id="PF02566">
    <property type="entry name" value="OsmC"/>
    <property type="match status" value="1"/>
</dbReference>
<dbReference type="Gene3D" id="3.30.300.20">
    <property type="match status" value="1"/>
</dbReference>
<dbReference type="eggNOG" id="COG1764">
    <property type="taxonomic scope" value="Bacteria"/>
</dbReference>
<proteinExistence type="predicted"/>
<accession>E4TVJ4</accession>
<dbReference type="KEGG" id="mtt:Ftrac_1112"/>